<dbReference type="PROSITE" id="PS51898">
    <property type="entry name" value="TYR_RECOMBINASE"/>
    <property type="match status" value="1"/>
</dbReference>
<evidence type="ECO:0000313" key="7">
    <source>
        <dbReference type="Proteomes" id="UP000094256"/>
    </source>
</evidence>
<gene>
    <name evidence="6" type="ORF">AWL63_18930</name>
</gene>
<dbReference type="PANTHER" id="PTHR30629">
    <property type="entry name" value="PROPHAGE INTEGRASE"/>
    <property type="match status" value="1"/>
</dbReference>
<proteinExistence type="inferred from homology"/>
<dbReference type="GO" id="GO:0006310">
    <property type="term" value="P:DNA recombination"/>
    <property type="evidence" value="ECO:0007669"/>
    <property type="project" value="UniProtKB-KW"/>
</dbReference>
<dbReference type="InterPro" id="IPR038488">
    <property type="entry name" value="Integrase_DNA-bd_sf"/>
</dbReference>
<dbReference type="InterPro" id="IPR053876">
    <property type="entry name" value="Phage_int_M"/>
</dbReference>
<dbReference type="SUPFAM" id="SSF56349">
    <property type="entry name" value="DNA breaking-rejoining enzymes"/>
    <property type="match status" value="1"/>
</dbReference>
<evidence type="ECO:0000256" key="1">
    <source>
        <dbReference type="ARBA" id="ARBA00008857"/>
    </source>
</evidence>
<evidence type="ECO:0000256" key="4">
    <source>
        <dbReference type="ARBA" id="ARBA00023172"/>
    </source>
</evidence>
<keyword evidence="2" id="KW-0229">DNA integration</keyword>
<dbReference type="STRING" id="1560345.AWL63_18930"/>
<reference evidence="6 7" key="1">
    <citation type="submission" date="2016-01" db="EMBL/GenBank/DDBJ databases">
        <title>Complete genome and mega plasmid sequence of Sphingomonas panacis DCY99 elicits systemic resistance in rice to Xanthomonas oryzae.</title>
        <authorList>
            <person name="Kim Y.J."/>
            <person name="Yang D.C."/>
            <person name="Sing P."/>
        </authorList>
    </citation>
    <scope>NUCLEOTIDE SEQUENCE [LARGE SCALE GENOMIC DNA]</scope>
    <source>
        <strain evidence="6 7">DCY99</strain>
    </source>
</reference>
<evidence type="ECO:0000256" key="3">
    <source>
        <dbReference type="ARBA" id="ARBA00023125"/>
    </source>
</evidence>
<evidence type="ECO:0000256" key="2">
    <source>
        <dbReference type="ARBA" id="ARBA00022908"/>
    </source>
</evidence>
<accession>A0A1B3ZE60</accession>
<dbReference type="Pfam" id="PF00589">
    <property type="entry name" value="Phage_integrase"/>
    <property type="match status" value="1"/>
</dbReference>
<organism evidence="6 7">
    <name type="scientific">Sphingomonas panacis</name>
    <dbReference type="NCBI Taxonomy" id="1560345"/>
    <lineage>
        <taxon>Bacteria</taxon>
        <taxon>Pseudomonadati</taxon>
        <taxon>Pseudomonadota</taxon>
        <taxon>Alphaproteobacteria</taxon>
        <taxon>Sphingomonadales</taxon>
        <taxon>Sphingomonadaceae</taxon>
        <taxon>Sphingomonas</taxon>
    </lineage>
</organism>
<dbReference type="EMBL" id="CP014168">
    <property type="protein sequence ID" value="AOH85704.1"/>
    <property type="molecule type" value="Genomic_DNA"/>
</dbReference>
<keyword evidence="7" id="KW-1185">Reference proteome</keyword>
<dbReference type="InterPro" id="IPR010998">
    <property type="entry name" value="Integrase_recombinase_N"/>
</dbReference>
<evidence type="ECO:0000259" key="5">
    <source>
        <dbReference type="PROSITE" id="PS51898"/>
    </source>
</evidence>
<dbReference type="InterPro" id="IPR011010">
    <property type="entry name" value="DNA_brk_join_enz"/>
</dbReference>
<dbReference type="InterPro" id="IPR002104">
    <property type="entry name" value="Integrase_catalytic"/>
</dbReference>
<dbReference type="Proteomes" id="UP000094256">
    <property type="component" value="Chromosome"/>
</dbReference>
<dbReference type="Gene3D" id="1.10.150.130">
    <property type="match status" value="1"/>
</dbReference>
<keyword evidence="3" id="KW-0238">DNA-binding</keyword>
<sequence>MLTDLACRTAKGAAKAYQLSDARGLYLYVLPSGSRSWRMKYRFANKEKRLAFGLYPEISLKEARERCDDARRLLRDGIDPDVDKKQRAAIRVAEVVNTLETVTRRWHTMQAKHWAPRYGRQVLERFENDVFPALGSLPISQVTVPLVLGVLKTVQDRGAVELAHRLRQHLSDVFAMAIANGIATTDPAAGVRKSLEKVVKGRRPAVLEVPAARIVLRRVEDEQSYPSTKLASRLLALTAARPGVVRLAEPREFEGLDGPEPIWRVPSAKMKLTAVQKRDVTYEFIVPLSRQAVDVVKVALAVCGDRTVLFPSTTGTPISDSTLSKVYRQAGYAGRHVPHGWRSTFSTVMNALAAIHNRVGDREIIDLMLAHMAAGVEPIYNRYAYLPRRRELAQEWADLLMEGAAPAITLFDGERGTSERNLRRRRA</sequence>
<dbReference type="GO" id="GO:0015074">
    <property type="term" value="P:DNA integration"/>
    <property type="evidence" value="ECO:0007669"/>
    <property type="project" value="UniProtKB-KW"/>
</dbReference>
<dbReference type="RefSeq" id="WP_069206238.1">
    <property type="nucleotide sequence ID" value="NZ_CP014168.1"/>
</dbReference>
<dbReference type="InterPro" id="IPR013762">
    <property type="entry name" value="Integrase-like_cat_sf"/>
</dbReference>
<dbReference type="Gene3D" id="3.30.160.390">
    <property type="entry name" value="Integrase, DNA-binding domain"/>
    <property type="match status" value="1"/>
</dbReference>
<dbReference type="OrthoDB" id="7388552at2"/>
<name>A0A1B3ZE60_9SPHN</name>
<dbReference type="AlphaFoldDB" id="A0A1B3ZE60"/>
<dbReference type="Pfam" id="PF13356">
    <property type="entry name" value="Arm-DNA-bind_3"/>
    <property type="match status" value="1"/>
</dbReference>
<dbReference type="InterPro" id="IPR025166">
    <property type="entry name" value="Integrase_DNA_bind_dom"/>
</dbReference>
<dbReference type="KEGG" id="span:AWL63_18930"/>
<comment type="similarity">
    <text evidence="1">Belongs to the 'phage' integrase family.</text>
</comment>
<keyword evidence="4" id="KW-0233">DNA recombination</keyword>
<dbReference type="GO" id="GO:0003677">
    <property type="term" value="F:DNA binding"/>
    <property type="evidence" value="ECO:0007669"/>
    <property type="project" value="UniProtKB-KW"/>
</dbReference>
<protein>
    <submittedName>
        <fullName evidence="6">Integrase</fullName>
    </submittedName>
</protein>
<dbReference type="Gene3D" id="1.10.443.10">
    <property type="entry name" value="Intergrase catalytic core"/>
    <property type="match status" value="1"/>
</dbReference>
<evidence type="ECO:0000313" key="6">
    <source>
        <dbReference type="EMBL" id="AOH85704.1"/>
    </source>
</evidence>
<dbReference type="CDD" id="cd00801">
    <property type="entry name" value="INT_P4_C"/>
    <property type="match status" value="1"/>
</dbReference>
<dbReference type="InterPro" id="IPR050808">
    <property type="entry name" value="Phage_Integrase"/>
</dbReference>
<dbReference type="PANTHER" id="PTHR30629:SF2">
    <property type="entry name" value="PROPHAGE INTEGRASE INTS-RELATED"/>
    <property type="match status" value="1"/>
</dbReference>
<dbReference type="Pfam" id="PF22022">
    <property type="entry name" value="Phage_int_M"/>
    <property type="match status" value="1"/>
</dbReference>
<feature type="domain" description="Tyr recombinase" evidence="5">
    <location>
        <begin position="202"/>
        <end position="397"/>
    </location>
</feature>